<proteinExistence type="predicted"/>
<keyword evidence="6 11" id="KW-0418">Kinase</keyword>
<keyword evidence="9" id="KW-1133">Transmembrane helix</keyword>
<keyword evidence="4" id="KW-0808">Transferase</keyword>
<dbReference type="EC" id="2.7.13.3" evidence="2"/>
<dbReference type="Proteomes" id="UP000598775">
    <property type="component" value="Unassembled WGS sequence"/>
</dbReference>
<keyword evidence="12" id="KW-1185">Reference proteome</keyword>
<feature type="transmembrane region" description="Helical" evidence="9">
    <location>
        <begin position="49"/>
        <end position="66"/>
    </location>
</feature>
<evidence type="ECO:0000256" key="2">
    <source>
        <dbReference type="ARBA" id="ARBA00012438"/>
    </source>
</evidence>
<comment type="caution">
    <text evidence="11">The sequence shown here is derived from an EMBL/GenBank/DDBJ whole genome shotgun (WGS) entry which is preliminary data.</text>
</comment>
<evidence type="ECO:0000256" key="1">
    <source>
        <dbReference type="ARBA" id="ARBA00000085"/>
    </source>
</evidence>
<dbReference type="EMBL" id="BMGP01000003">
    <property type="protein sequence ID" value="GGF23732.1"/>
    <property type="molecule type" value="Genomic_DNA"/>
</dbReference>
<protein>
    <recommendedName>
        <fullName evidence="2">histidine kinase</fullName>
        <ecNumber evidence="2">2.7.13.3</ecNumber>
    </recommendedName>
</protein>
<keyword evidence="8" id="KW-0902">Two-component regulatory system</keyword>
<dbReference type="GO" id="GO:0016020">
    <property type="term" value="C:membrane"/>
    <property type="evidence" value="ECO:0007669"/>
    <property type="project" value="InterPro"/>
</dbReference>
<evidence type="ECO:0000256" key="5">
    <source>
        <dbReference type="ARBA" id="ARBA00022741"/>
    </source>
</evidence>
<keyword evidence="9" id="KW-0472">Membrane</keyword>
<dbReference type="Gene3D" id="1.20.5.1930">
    <property type="match status" value="1"/>
</dbReference>
<evidence type="ECO:0000256" key="4">
    <source>
        <dbReference type="ARBA" id="ARBA00022679"/>
    </source>
</evidence>
<dbReference type="AlphaFoldDB" id="A0A917B4U4"/>
<comment type="catalytic activity">
    <reaction evidence="1">
        <text>ATP + protein L-histidine = ADP + protein N-phospho-L-histidine.</text>
        <dbReference type="EC" id="2.7.13.3"/>
    </reaction>
</comment>
<keyword evidence="3" id="KW-0597">Phosphoprotein</keyword>
<feature type="domain" description="Signal transduction histidine kinase subgroup 3 dimerisation and phosphoacceptor" evidence="10">
    <location>
        <begin position="192"/>
        <end position="257"/>
    </location>
</feature>
<evidence type="ECO:0000313" key="11">
    <source>
        <dbReference type="EMBL" id="GGF23732.1"/>
    </source>
</evidence>
<dbReference type="SUPFAM" id="SSF55874">
    <property type="entry name" value="ATPase domain of HSP90 chaperone/DNA topoisomerase II/histidine kinase"/>
    <property type="match status" value="1"/>
</dbReference>
<dbReference type="InterPro" id="IPR011712">
    <property type="entry name" value="Sig_transdc_His_kin_sub3_dim/P"/>
</dbReference>
<feature type="transmembrane region" description="Helical" evidence="9">
    <location>
        <begin position="72"/>
        <end position="102"/>
    </location>
</feature>
<dbReference type="CDD" id="cd16917">
    <property type="entry name" value="HATPase_UhpB-NarQ-NarX-like"/>
    <property type="match status" value="1"/>
</dbReference>
<dbReference type="GO" id="GO:0000155">
    <property type="term" value="F:phosphorelay sensor kinase activity"/>
    <property type="evidence" value="ECO:0007669"/>
    <property type="project" value="InterPro"/>
</dbReference>
<reference evidence="11 12" key="1">
    <citation type="journal article" date="2014" name="Int. J. Syst. Evol. Microbiol.">
        <title>Complete genome sequence of Corynebacterium casei LMG S-19264T (=DSM 44701T), isolated from a smear-ripened cheese.</title>
        <authorList>
            <consortium name="US DOE Joint Genome Institute (JGI-PGF)"/>
            <person name="Walter F."/>
            <person name="Albersmeier A."/>
            <person name="Kalinowski J."/>
            <person name="Ruckert C."/>
        </authorList>
    </citation>
    <scope>NUCLEOTIDE SEQUENCE [LARGE SCALE GENOMIC DNA]</scope>
    <source>
        <strain evidence="11 12">CGMCC 1.12976</strain>
    </source>
</reference>
<evidence type="ECO:0000259" key="10">
    <source>
        <dbReference type="Pfam" id="PF07730"/>
    </source>
</evidence>
<feature type="transmembrane region" description="Helical" evidence="9">
    <location>
        <begin position="143"/>
        <end position="160"/>
    </location>
</feature>
<organism evidence="11 12">
    <name type="scientific">Subtercola lobariae</name>
    <dbReference type="NCBI Taxonomy" id="1588641"/>
    <lineage>
        <taxon>Bacteria</taxon>
        <taxon>Bacillati</taxon>
        <taxon>Actinomycetota</taxon>
        <taxon>Actinomycetes</taxon>
        <taxon>Micrococcales</taxon>
        <taxon>Microbacteriaceae</taxon>
        <taxon>Subtercola</taxon>
    </lineage>
</organism>
<dbReference type="PANTHER" id="PTHR24421">
    <property type="entry name" value="NITRATE/NITRITE SENSOR PROTEIN NARX-RELATED"/>
    <property type="match status" value="1"/>
</dbReference>
<evidence type="ECO:0000256" key="9">
    <source>
        <dbReference type="SAM" id="Phobius"/>
    </source>
</evidence>
<evidence type="ECO:0000256" key="7">
    <source>
        <dbReference type="ARBA" id="ARBA00022840"/>
    </source>
</evidence>
<feature type="transmembrane region" description="Helical" evidence="9">
    <location>
        <begin position="114"/>
        <end position="137"/>
    </location>
</feature>
<dbReference type="GO" id="GO:0005524">
    <property type="term" value="F:ATP binding"/>
    <property type="evidence" value="ECO:0007669"/>
    <property type="project" value="UniProtKB-KW"/>
</dbReference>
<keyword evidence="9" id="KW-0812">Transmembrane</keyword>
<evidence type="ECO:0000256" key="6">
    <source>
        <dbReference type="ARBA" id="ARBA00022777"/>
    </source>
</evidence>
<keyword evidence="5" id="KW-0547">Nucleotide-binding</keyword>
<dbReference type="GO" id="GO:0046983">
    <property type="term" value="F:protein dimerization activity"/>
    <property type="evidence" value="ECO:0007669"/>
    <property type="project" value="InterPro"/>
</dbReference>
<evidence type="ECO:0000256" key="8">
    <source>
        <dbReference type="ARBA" id="ARBA00023012"/>
    </source>
</evidence>
<dbReference type="Pfam" id="PF07730">
    <property type="entry name" value="HisKA_3"/>
    <property type="match status" value="1"/>
</dbReference>
<dbReference type="InterPro" id="IPR036890">
    <property type="entry name" value="HATPase_C_sf"/>
</dbReference>
<keyword evidence="7" id="KW-0067">ATP-binding</keyword>
<sequence>MGDAKGVTFSPLPPERHVAVPNWFSDIIIGSVVIVSSFVPFGTEARAPGTPLTVALMVVAAFILPLRRRFGLVVLGTTLVIFVVGAVFAVISPAFILPVAVAMYGIGSTRPGRVTAIAAGVVGAVVLSASWAFLPLNWFDARVIQQVAFIAFAAALGAAMQSRRAYVAAITERALRAEQTRDSEARRQVAEERLRIARDLHDAVAHQIAVINLHAGVASQALPARPDDAEASLATIREAARSVLSEISDLLRVLRSEPGDLTGAAGSGVRRSSLSTLDRLDELVAMFEVSGLIVRVNRQPAGGQQIAPLTPTVDDVAYRVLYEALTNAHKHGSPQIADVTLSETRQGLVLRVQNPVPALATLDRARTTSGHGLIGMRERLQQVGGTLTAGESNEGGIAGDRVFVLVATLPHVDARARPSQSPVNAA</sequence>
<evidence type="ECO:0000256" key="3">
    <source>
        <dbReference type="ARBA" id="ARBA00022553"/>
    </source>
</evidence>
<evidence type="ECO:0000313" key="12">
    <source>
        <dbReference type="Proteomes" id="UP000598775"/>
    </source>
</evidence>
<dbReference type="Gene3D" id="3.30.565.10">
    <property type="entry name" value="Histidine kinase-like ATPase, C-terminal domain"/>
    <property type="match status" value="1"/>
</dbReference>
<dbReference type="PANTHER" id="PTHR24421:SF10">
    <property type="entry name" value="NITRATE_NITRITE SENSOR PROTEIN NARQ"/>
    <property type="match status" value="1"/>
</dbReference>
<name>A0A917B4U4_9MICO</name>
<dbReference type="InterPro" id="IPR050482">
    <property type="entry name" value="Sensor_HK_TwoCompSys"/>
</dbReference>
<feature type="transmembrane region" description="Helical" evidence="9">
    <location>
        <begin position="20"/>
        <end position="42"/>
    </location>
</feature>
<accession>A0A917B4U4</accession>
<gene>
    <name evidence="11" type="ORF">GCM10011399_16650</name>
</gene>